<protein>
    <recommendedName>
        <fullName evidence="5">Secreted protein</fullName>
    </recommendedName>
</protein>
<reference evidence="3 4" key="1">
    <citation type="journal article" date="2016" name="Mol. Biol. Evol.">
        <title>Comparative Genomics of Early-Diverging Mushroom-Forming Fungi Provides Insights into the Origins of Lignocellulose Decay Capabilities.</title>
        <authorList>
            <person name="Nagy L.G."/>
            <person name="Riley R."/>
            <person name="Tritt A."/>
            <person name="Adam C."/>
            <person name="Daum C."/>
            <person name="Floudas D."/>
            <person name="Sun H."/>
            <person name="Yadav J.S."/>
            <person name="Pangilinan J."/>
            <person name="Larsson K.H."/>
            <person name="Matsuura K."/>
            <person name="Barry K."/>
            <person name="Labutti K."/>
            <person name="Kuo R."/>
            <person name="Ohm R.A."/>
            <person name="Bhattacharya S.S."/>
            <person name="Shirouzu T."/>
            <person name="Yoshinaga Y."/>
            <person name="Martin F.M."/>
            <person name="Grigoriev I.V."/>
            <person name="Hibbett D.S."/>
        </authorList>
    </citation>
    <scope>NUCLEOTIDE SEQUENCE [LARGE SCALE GENOMIC DNA]</scope>
    <source>
        <strain evidence="3 4">CBS 109695</strain>
    </source>
</reference>
<gene>
    <name evidence="3" type="ORF">FIBSPDRAFT_881791</name>
</gene>
<keyword evidence="4" id="KW-1185">Reference proteome</keyword>
<proteinExistence type="predicted"/>
<feature type="chain" id="PRO_5007881741" description="Secreted protein" evidence="2">
    <location>
        <begin position="40"/>
        <end position="100"/>
    </location>
</feature>
<evidence type="ECO:0000256" key="1">
    <source>
        <dbReference type="SAM" id="MobiDB-lite"/>
    </source>
</evidence>
<evidence type="ECO:0000313" key="4">
    <source>
        <dbReference type="Proteomes" id="UP000076532"/>
    </source>
</evidence>
<feature type="region of interest" description="Disordered" evidence="1">
    <location>
        <begin position="67"/>
        <end position="100"/>
    </location>
</feature>
<dbReference type="AlphaFoldDB" id="A0A166WD57"/>
<dbReference type="Proteomes" id="UP000076532">
    <property type="component" value="Unassembled WGS sequence"/>
</dbReference>
<evidence type="ECO:0000256" key="2">
    <source>
        <dbReference type="SAM" id="SignalP"/>
    </source>
</evidence>
<accession>A0A166WD57</accession>
<sequence>MQVKQTRFQRPWLLARRMVHLSYAIAQLMLAARTDVVAAQTLQPGSSCAVTAREQLDLHSAKGCGCHPTPKTQPYPTVGTPKQPLTGPNPGVNQVLRLPN</sequence>
<keyword evidence="2" id="KW-0732">Signal</keyword>
<evidence type="ECO:0000313" key="3">
    <source>
        <dbReference type="EMBL" id="KZP33634.1"/>
    </source>
</evidence>
<evidence type="ECO:0008006" key="5">
    <source>
        <dbReference type="Google" id="ProtNLM"/>
    </source>
</evidence>
<feature type="signal peptide" evidence="2">
    <location>
        <begin position="1"/>
        <end position="39"/>
    </location>
</feature>
<name>A0A166WD57_9AGAM</name>
<organism evidence="3 4">
    <name type="scientific">Athelia psychrophila</name>
    <dbReference type="NCBI Taxonomy" id="1759441"/>
    <lineage>
        <taxon>Eukaryota</taxon>
        <taxon>Fungi</taxon>
        <taxon>Dikarya</taxon>
        <taxon>Basidiomycota</taxon>
        <taxon>Agaricomycotina</taxon>
        <taxon>Agaricomycetes</taxon>
        <taxon>Agaricomycetidae</taxon>
        <taxon>Atheliales</taxon>
        <taxon>Atheliaceae</taxon>
        <taxon>Athelia</taxon>
    </lineage>
</organism>
<dbReference type="EMBL" id="KV417482">
    <property type="protein sequence ID" value="KZP33634.1"/>
    <property type="molecule type" value="Genomic_DNA"/>
</dbReference>